<sequence length="195" mass="22367">MNNNTEAPNTIHGSNSSTYNCQNNIPNQQYSNCNTCHNHTCNARQQSCNHQQELMEQRLRSLENHISLSNALNLHISLQSRIANHQPTHIPFAQPPLFHGQYAYPNQMGNTTHFPNNFYGGQMYQQGIPQNGYPIQNNPYYLNPGGMPHFGTLPNHGINVPRHQLHKCQHTIHQHTIRLHINMNNSLHNKLDLVM</sequence>
<proteinExistence type="predicted"/>
<evidence type="ECO:0000313" key="1">
    <source>
        <dbReference type="EMBL" id="CAC5418795.1"/>
    </source>
</evidence>
<name>A0A6J8EGL7_MYTCO</name>
<dbReference type="Proteomes" id="UP000507470">
    <property type="component" value="Unassembled WGS sequence"/>
</dbReference>
<gene>
    <name evidence="1" type="ORF">MCOR_51207</name>
</gene>
<organism evidence="1 2">
    <name type="scientific">Mytilus coruscus</name>
    <name type="common">Sea mussel</name>
    <dbReference type="NCBI Taxonomy" id="42192"/>
    <lineage>
        <taxon>Eukaryota</taxon>
        <taxon>Metazoa</taxon>
        <taxon>Spiralia</taxon>
        <taxon>Lophotrochozoa</taxon>
        <taxon>Mollusca</taxon>
        <taxon>Bivalvia</taxon>
        <taxon>Autobranchia</taxon>
        <taxon>Pteriomorphia</taxon>
        <taxon>Mytilida</taxon>
        <taxon>Mytiloidea</taxon>
        <taxon>Mytilidae</taxon>
        <taxon>Mytilinae</taxon>
        <taxon>Mytilus</taxon>
    </lineage>
</organism>
<keyword evidence="2" id="KW-1185">Reference proteome</keyword>
<dbReference type="EMBL" id="CACVKT020008950">
    <property type="protein sequence ID" value="CAC5418795.1"/>
    <property type="molecule type" value="Genomic_DNA"/>
</dbReference>
<accession>A0A6J8EGL7</accession>
<dbReference type="AlphaFoldDB" id="A0A6J8EGL7"/>
<evidence type="ECO:0000313" key="2">
    <source>
        <dbReference type="Proteomes" id="UP000507470"/>
    </source>
</evidence>
<reference evidence="1 2" key="1">
    <citation type="submission" date="2020-06" db="EMBL/GenBank/DDBJ databases">
        <authorList>
            <person name="Li R."/>
            <person name="Bekaert M."/>
        </authorList>
    </citation>
    <scope>NUCLEOTIDE SEQUENCE [LARGE SCALE GENOMIC DNA]</scope>
    <source>
        <strain evidence="2">wild</strain>
    </source>
</reference>
<protein>
    <submittedName>
        <fullName evidence="1">Uncharacterized protein</fullName>
    </submittedName>
</protein>